<feature type="region of interest" description="Disordered" evidence="1">
    <location>
        <begin position="314"/>
        <end position="334"/>
    </location>
</feature>
<keyword evidence="3" id="KW-1185">Reference proteome</keyword>
<proteinExistence type="predicted"/>
<protein>
    <submittedName>
        <fullName evidence="2">Uncharacterized protein</fullName>
    </submittedName>
</protein>
<evidence type="ECO:0000313" key="3">
    <source>
        <dbReference type="Proteomes" id="UP001044222"/>
    </source>
</evidence>
<feature type="compositionally biased region" description="Basic residues" evidence="1">
    <location>
        <begin position="205"/>
        <end position="217"/>
    </location>
</feature>
<feature type="compositionally biased region" description="Basic and acidic residues" evidence="1">
    <location>
        <begin position="170"/>
        <end position="179"/>
    </location>
</feature>
<comment type="caution">
    <text evidence="2">The sequence shown here is derived from an EMBL/GenBank/DDBJ whole genome shotgun (WGS) entry which is preliminary data.</text>
</comment>
<dbReference type="Proteomes" id="UP001044222">
    <property type="component" value="Chromosome 8"/>
</dbReference>
<feature type="compositionally biased region" description="Basic and acidic residues" evidence="1">
    <location>
        <begin position="98"/>
        <end position="113"/>
    </location>
</feature>
<dbReference type="EMBL" id="JAFIRN010000008">
    <property type="protein sequence ID" value="KAG5843768.1"/>
    <property type="molecule type" value="Genomic_DNA"/>
</dbReference>
<name>A0A9D3MA97_ANGAN</name>
<evidence type="ECO:0000313" key="2">
    <source>
        <dbReference type="EMBL" id="KAG5843768.1"/>
    </source>
</evidence>
<feature type="region of interest" description="Disordered" evidence="1">
    <location>
        <begin position="92"/>
        <end position="302"/>
    </location>
</feature>
<feature type="compositionally biased region" description="Polar residues" evidence="1">
    <location>
        <begin position="247"/>
        <end position="261"/>
    </location>
</feature>
<feature type="compositionally biased region" description="Pro residues" evidence="1">
    <location>
        <begin position="142"/>
        <end position="151"/>
    </location>
</feature>
<evidence type="ECO:0000256" key="1">
    <source>
        <dbReference type="SAM" id="MobiDB-lite"/>
    </source>
</evidence>
<feature type="region of interest" description="Disordered" evidence="1">
    <location>
        <begin position="1"/>
        <end position="34"/>
    </location>
</feature>
<feature type="non-terminal residue" evidence="2">
    <location>
        <position position="1"/>
    </location>
</feature>
<dbReference type="AlphaFoldDB" id="A0A9D3MA97"/>
<feature type="compositionally biased region" description="Low complexity" evidence="1">
    <location>
        <begin position="279"/>
        <end position="297"/>
    </location>
</feature>
<reference evidence="2" key="1">
    <citation type="submission" date="2021-01" db="EMBL/GenBank/DDBJ databases">
        <title>A chromosome-scale assembly of European eel, Anguilla anguilla.</title>
        <authorList>
            <person name="Henkel C."/>
            <person name="Jong-Raadsen S.A."/>
            <person name="Dufour S."/>
            <person name="Weltzien F.-A."/>
            <person name="Palstra A.P."/>
            <person name="Pelster B."/>
            <person name="Spaink H.P."/>
            <person name="Van Den Thillart G.E."/>
            <person name="Jansen H."/>
            <person name="Zahm M."/>
            <person name="Klopp C."/>
            <person name="Cedric C."/>
            <person name="Louis A."/>
            <person name="Berthelot C."/>
            <person name="Parey E."/>
            <person name="Roest Crollius H."/>
            <person name="Montfort J."/>
            <person name="Robinson-Rechavi M."/>
            <person name="Bucao C."/>
            <person name="Bouchez O."/>
            <person name="Gislard M."/>
            <person name="Lluch J."/>
            <person name="Milhes M."/>
            <person name="Lampietro C."/>
            <person name="Lopez Roques C."/>
            <person name="Donnadieu C."/>
            <person name="Braasch I."/>
            <person name="Desvignes T."/>
            <person name="Postlethwait J."/>
            <person name="Bobe J."/>
            <person name="Guiguen Y."/>
            <person name="Dirks R."/>
        </authorList>
    </citation>
    <scope>NUCLEOTIDE SEQUENCE</scope>
    <source>
        <strain evidence="2">Tag_6206</strain>
        <tissue evidence="2">Liver</tissue>
    </source>
</reference>
<gene>
    <name evidence="2" type="ORF">ANANG_G00154420</name>
</gene>
<feature type="compositionally biased region" description="Gly residues" evidence="1">
    <location>
        <begin position="189"/>
        <end position="203"/>
    </location>
</feature>
<sequence length="334" mass="34953">QHSDLRAGKHSVKWRTAVGGGSPLGPVGSTTRAAGEERAGYGSLPLSELAPDPTRTHTALGRALMLRCKSRLPSATTCRNFGMFLGRKVALAAGRRSHSVDSERRAETEDHRAPPGPPQPSLHRRRSPGAAPRALTAQRSPSAPPPPPPMANPRVGAGPRRKSSGPGEAPRVRGQEERPPPGVGRATEPGGGRGQDGAQGPGRGPARRRRAGRRRGGRPWGPCSSSSRRRAGPSFPGAQSGPRLRHLQSQAPALRQTQVAAQSGGGGRRRREEGGPGPRGAAAEEGPPFGGAAQSGGRCRRRRRRCCRQSGLRLLGCPAPHRRSQAEGLQAAAG</sequence>
<accession>A0A9D3MA97</accession>
<organism evidence="2 3">
    <name type="scientific">Anguilla anguilla</name>
    <name type="common">European freshwater eel</name>
    <name type="synonym">Muraena anguilla</name>
    <dbReference type="NCBI Taxonomy" id="7936"/>
    <lineage>
        <taxon>Eukaryota</taxon>
        <taxon>Metazoa</taxon>
        <taxon>Chordata</taxon>
        <taxon>Craniata</taxon>
        <taxon>Vertebrata</taxon>
        <taxon>Euteleostomi</taxon>
        <taxon>Actinopterygii</taxon>
        <taxon>Neopterygii</taxon>
        <taxon>Teleostei</taxon>
        <taxon>Anguilliformes</taxon>
        <taxon>Anguillidae</taxon>
        <taxon>Anguilla</taxon>
    </lineage>
</organism>